<organism evidence="2 3">
    <name type="scientific">Lautropia mirabilis ATCC 51599</name>
    <dbReference type="NCBI Taxonomy" id="887898"/>
    <lineage>
        <taxon>Bacteria</taxon>
        <taxon>Pseudomonadati</taxon>
        <taxon>Pseudomonadota</taxon>
        <taxon>Betaproteobacteria</taxon>
        <taxon>Burkholderiales</taxon>
        <taxon>Burkholderiaceae</taxon>
        <taxon>Lautropia</taxon>
    </lineage>
</organism>
<feature type="region of interest" description="Disordered" evidence="1">
    <location>
        <begin position="1"/>
        <end position="22"/>
    </location>
</feature>
<proteinExistence type="predicted"/>
<feature type="region of interest" description="Disordered" evidence="1">
    <location>
        <begin position="45"/>
        <end position="190"/>
    </location>
</feature>
<feature type="compositionally biased region" description="Gly residues" evidence="1">
    <location>
        <begin position="117"/>
        <end position="155"/>
    </location>
</feature>
<evidence type="ECO:0000313" key="2">
    <source>
        <dbReference type="EMBL" id="EFV95073.1"/>
    </source>
</evidence>
<evidence type="ECO:0000256" key="1">
    <source>
        <dbReference type="SAM" id="MobiDB-lite"/>
    </source>
</evidence>
<feature type="compositionally biased region" description="Polar residues" evidence="1">
    <location>
        <begin position="56"/>
        <end position="70"/>
    </location>
</feature>
<dbReference type="EMBL" id="AEQP01000005">
    <property type="protein sequence ID" value="EFV95073.1"/>
    <property type="molecule type" value="Genomic_DNA"/>
</dbReference>
<feature type="compositionally biased region" description="Gly residues" evidence="1">
    <location>
        <begin position="161"/>
        <end position="184"/>
    </location>
</feature>
<dbReference type="Proteomes" id="UP000011021">
    <property type="component" value="Unassembled WGS sequence"/>
</dbReference>
<dbReference type="HOGENOM" id="CLU_584989_0_0_4"/>
<sequence>MILRPSLSHVSRSSPSAQPAGFPLRRTATLAGAATLMLLLAACGGGSGGSSRDKAVSSSPTPPTNQTQNAGTGPSSNSGTLNGGSSGSGATGGQTHAGGSTGNGGTGHAGSGNANAGTGGSGSGGTSGGQGAGSSSSGGAGGSTPGQGHGAGGSGSVQPGGHAGSGNAGGGNSGGSNAGAGSTGNIGRWGPAPSISARGISGDVLATMINQPGSLHPGDVLLNDGKPHPNEAYAPVSFQARRWSAQPPAGQALTGEALRVHQAVLADAQAGSYTYYTSLDAATVDHTSRENTHNLWVEVNFGSTVKGFAPRRVDSLASMAGVPVGTPLLTLQTQARVLVDQIPGYVTPQGRTFTLKGSQPFVVEKGTLVPFNQVLRHWSGQDGAFLQVFVANGGRSDEARLCLNVHAPLMKRLSCVRYAVPTGWKLGQPLVRLGHYVVDDQSPVASRRDLRYWNATAADLPKHPLGY</sequence>
<keyword evidence="3" id="KW-1185">Reference proteome</keyword>
<gene>
    <name evidence="2" type="ORF">HMPREF0551_1214</name>
</gene>
<comment type="caution">
    <text evidence="2">The sequence shown here is derived from an EMBL/GenBank/DDBJ whole genome shotgun (WGS) entry which is preliminary data.</text>
</comment>
<dbReference type="RefSeq" id="WP_005673463.1">
    <property type="nucleotide sequence ID" value="NZ_CP146288.1"/>
</dbReference>
<reference evidence="2 3" key="1">
    <citation type="submission" date="2010-12" db="EMBL/GenBank/DDBJ databases">
        <authorList>
            <person name="Muzny D."/>
            <person name="Qin X."/>
            <person name="Deng J."/>
            <person name="Jiang H."/>
            <person name="Liu Y."/>
            <person name="Qu J."/>
            <person name="Song X.-Z."/>
            <person name="Zhang L."/>
            <person name="Thornton R."/>
            <person name="Coyle M."/>
            <person name="Francisco L."/>
            <person name="Jackson L."/>
            <person name="Javaid M."/>
            <person name="Korchina V."/>
            <person name="Kovar C."/>
            <person name="Mata R."/>
            <person name="Mathew T."/>
            <person name="Ngo R."/>
            <person name="Nguyen L."/>
            <person name="Nguyen N."/>
            <person name="Okwuonu G."/>
            <person name="Ongeri F."/>
            <person name="Pham C."/>
            <person name="Simmons D."/>
            <person name="Wilczek-Boney K."/>
            <person name="Hale W."/>
            <person name="Jakkamsetti A."/>
            <person name="Pham P."/>
            <person name="Ruth R."/>
            <person name="San Lucas F."/>
            <person name="Warren J."/>
            <person name="Zhang J."/>
            <person name="Zhao Z."/>
            <person name="Zhou C."/>
            <person name="Zhu D."/>
            <person name="Lee S."/>
            <person name="Bess C."/>
            <person name="Blankenburg K."/>
            <person name="Forbes L."/>
            <person name="Fu Q."/>
            <person name="Gubbala S."/>
            <person name="Hirani K."/>
            <person name="Jayaseelan J.C."/>
            <person name="Lara F."/>
            <person name="Munidasa M."/>
            <person name="Palculict T."/>
            <person name="Patil S."/>
            <person name="Pu L.-L."/>
            <person name="Saada N."/>
            <person name="Tang L."/>
            <person name="Weissenberger G."/>
            <person name="Zhu Y."/>
            <person name="Hemphill L."/>
            <person name="Shang Y."/>
            <person name="Youmans B."/>
            <person name="Ayvaz T."/>
            <person name="Ross M."/>
            <person name="Santibanez J."/>
            <person name="Aqrawi P."/>
            <person name="Gross S."/>
            <person name="Joshi V."/>
            <person name="Fowler G."/>
            <person name="Nazareth L."/>
            <person name="Reid J."/>
            <person name="Worley K."/>
            <person name="Petrosino J."/>
            <person name="Highlander S."/>
            <person name="Gibbs R."/>
        </authorList>
    </citation>
    <scope>NUCLEOTIDE SEQUENCE [LARGE SCALE GENOMIC DNA]</scope>
    <source>
        <strain evidence="2 3">ATCC 51599</strain>
    </source>
</reference>
<feature type="compositionally biased region" description="Low complexity" evidence="1">
    <location>
        <begin position="71"/>
        <end position="80"/>
    </location>
</feature>
<name>E7RX01_9BURK</name>
<dbReference type="AlphaFoldDB" id="E7RX01"/>
<feature type="compositionally biased region" description="Gly residues" evidence="1">
    <location>
        <begin position="81"/>
        <end position="110"/>
    </location>
</feature>
<accession>E7RX01</accession>
<evidence type="ECO:0000313" key="3">
    <source>
        <dbReference type="Proteomes" id="UP000011021"/>
    </source>
</evidence>
<feature type="compositionally biased region" description="Low complexity" evidence="1">
    <location>
        <begin position="1"/>
        <end position="16"/>
    </location>
</feature>
<protein>
    <submittedName>
        <fullName evidence="2">Epstein-Barr nuclear antigen 1 domain protein</fullName>
    </submittedName>
</protein>